<sequence length="276" mass="29953">MQNGPEFKSDSDSLQEKKSILGSSLASGGIAGAVEVLIDHPFWTLKTRYQDDRIPPKEKFTFNPSVLYRGWLPNMSSTIPVTAMQVGTVAAISTFRHDDHNPPTEMEKIAYNAVGGGFSATISGPTELIMTQQTPERGFFATMKHIYANEGLKGFGRGMAGTAIRDAKFTVGYGFAAPYMKERFSQLMSEGQASMAGGAVAGVAVGVLSQPWDTLKTAQQTGSPLPLWALAKEKLRKEGISGMYKGSVWRMSRVASAVMIMGEVNQRVSNYLKPKI</sequence>
<reference evidence="8" key="1">
    <citation type="submission" date="2015-09" db="EMBL/GenBank/DDBJ databases">
        <title>Draft Genome Sequences of Two Novel Amoeba-resistant Intranuclear Bacteria, Candidatus Berkiella cookevillensis and Candidatus Berkiella aquae.</title>
        <authorList>
            <person name="Mehari Y.T."/>
            <person name="Arivett B.A."/>
            <person name="Farone A.L."/>
            <person name="Gunderson J.H."/>
            <person name="Farone M.B."/>
        </authorList>
    </citation>
    <scope>NUCLEOTIDE SEQUENCE [LARGE SCALE GENOMIC DNA]</scope>
    <source>
        <strain evidence="8">CC99</strain>
    </source>
</reference>
<evidence type="ECO:0000256" key="2">
    <source>
        <dbReference type="ARBA" id="ARBA00006375"/>
    </source>
</evidence>
<reference evidence="9" key="2">
    <citation type="journal article" date="2016" name="Genome Announc.">
        <title>Draft Genome Sequences of Two Novel Amoeba-Resistant Intranuclear Bacteria, 'Candidatus Berkiella cookevillensis' and 'Candidatus Berkiella aquae'.</title>
        <authorList>
            <person name="Mehari Y.T."/>
            <person name="Arivett B.A."/>
            <person name="Farone A.L."/>
            <person name="Gunderson J.H."/>
            <person name="Farone M.B."/>
        </authorList>
    </citation>
    <scope>NUCLEOTIDE SEQUENCE</scope>
    <source>
        <strain evidence="9">CC99</strain>
    </source>
</reference>
<keyword evidence="7" id="KW-0472">Membrane</keyword>
<name>A0A0Q9YFD2_9GAMM</name>
<keyword evidence="5" id="KW-0677">Repeat</keyword>
<dbReference type="Proteomes" id="UP000051494">
    <property type="component" value="Unassembled WGS sequence"/>
</dbReference>
<keyword evidence="3" id="KW-0813">Transport</keyword>
<dbReference type="RefSeq" id="WP_057623781.1">
    <property type="nucleotide sequence ID" value="NZ_LKHV02000001.1"/>
</dbReference>
<dbReference type="PROSITE" id="PS50920">
    <property type="entry name" value="SOLCAR"/>
    <property type="match status" value="2"/>
</dbReference>
<evidence type="ECO:0000256" key="1">
    <source>
        <dbReference type="ARBA" id="ARBA00004141"/>
    </source>
</evidence>
<evidence type="ECO:0000313" key="10">
    <source>
        <dbReference type="Proteomes" id="UP000051494"/>
    </source>
</evidence>
<dbReference type="PANTHER" id="PTHR45788">
    <property type="entry name" value="SUCCINATE/FUMARATE MITOCHONDRIAL TRANSPORTER-RELATED"/>
    <property type="match status" value="1"/>
</dbReference>
<keyword evidence="4" id="KW-0812">Transmembrane</keyword>
<dbReference type="GO" id="GO:0016020">
    <property type="term" value="C:membrane"/>
    <property type="evidence" value="ECO:0007669"/>
    <property type="project" value="UniProtKB-SubCell"/>
</dbReference>
<dbReference type="AlphaFoldDB" id="A0A0Q9YFD2"/>
<dbReference type="PANTHER" id="PTHR45788:SF4">
    <property type="entry name" value="TRICARBOXYLATE TRANSPORT PROTEIN, MITOCHONDRIAL"/>
    <property type="match status" value="1"/>
</dbReference>
<evidence type="ECO:0000313" key="8">
    <source>
        <dbReference type="EMBL" id="KRG19205.1"/>
    </source>
</evidence>
<proteinExistence type="inferred from homology"/>
<dbReference type="InterPro" id="IPR049563">
    <property type="entry name" value="TXTP-like"/>
</dbReference>
<keyword evidence="6" id="KW-1133">Transmembrane helix</keyword>
<gene>
    <name evidence="8" type="ORF">CC99x_00727</name>
    <name evidence="9" type="ORF">CC99x_007865</name>
</gene>
<evidence type="ECO:0000256" key="4">
    <source>
        <dbReference type="ARBA" id="ARBA00022692"/>
    </source>
</evidence>
<dbReference type="SUPFAM" id="SSF103506">
    <property type="entry name" value="Mitochondrial carrier"/>
    <property type="match status" value="1"/>
</dbReference>
<keyword evidence="10" id="KW-1185">Reference proteome</keyword>
<evidence type="ECO:0000256" key="7">
    <source>
        <dbReference type="ARBA" id="ARBA00023136"/>
    </source>
</evidence>
<evidence type="ECO:0000256" key="5">
    <source>
        <dbReference type="ARBA" id="ARBA00022737"/>
    </source>
</evidence>
<dbReference type="GO" id="GO:0006843">
    <property type="term" value="P:mitochondrial citrate transmembrane transport"/>
    <property type="evidence" value="ECO:0007669"/>
    <property type="project" value="TreeGrafter"/>
</dbReference>
<comment type="caution">
    <text evidence="8">The sequence shown here is derived from an EMBL/GenBank/DDBJ whole genome shotgun (WGS) entry which is preliminary data.</text>
</comment>
<evidence type="ECO:0000256" key="6">
    <source>
        <dbReference type="ARBA" id="ARBA00022989"/>
    </source>
</evidence>
<comment type="subcellular location">
    <subcellularLocation>
        <location evidence="1">Membrane</location>
        <topology evidence="1">Multi-pass membrane protein</topology>
    </subcellularLocation>
</comment>
<dbReference type="GO" id="GO:0071913">
    <property type="term" value="F:citrate secondary active transmembrane transporter activity"/>
    <property type="evidence" value="ECO:0007669"/>
    <property type="project" value="TreeGrafter"/>
</dbReference>
<evidence type="ECO:0000313" key="9">
    <source>
        <dbReference type="EMBL" id="MCS5708819.1"/>
    </source>
</evidence>
<dbReference type="EMBL" id="LKHV02000001">
    <property type="protein sequence ID" value="MCS5708819.1"/>
    <property type="molecule type" value="Genomic_DNA"/>
</dbReference>
<organism evidence="8">
    <name type="scientific">Candidatus Berkiella cookevillensis</name>
    <dbReference type="NCBI Taxonomy" id="437022"/>
    <lineage>
        <taxon>Bacteria</taxon>
        <taxon>Pseudomonadati</taxon>
        <taxon>Pseudomonadota</taxon>
        <taxon>Gammaproteobacteria</taxon>
        <taxon>Candidatus Berkiellales</taxon>
        <taxon>Candidatus Berkiellaceae</taxon>
        <taxon>Candidatus Berkiella</taxon>
    </lineage>
</organism>
<reference evidence="9" key="3">
    <citation type="submission" date="2021-06" db="EMBL/GenBank/DDBJ databases">
        <title>Genomic Description and Analysis of Intracellular Bacteria, Candidatus Berkiella cookevillensis and Candidatus Berkiella aquae.</title>
        <authorList>
            <person name="Kidane D.T."/>
            <person name="Mehari Y.T."/>
            <person name="Rice F.C."/>
            <person name="Arivett B.A."/>
            <person name="Farone A.L."/>
            <person name="Berk S.G."/>
            <person name="Farone M.B."/>
        </authorList>
    </citation>
    <scope>NUCLEOTIDE SEQUENCE</scope>
    <source>
        <strain evidence="9">CC99</strain>
    </source>
</reference>
<dbReference type="InterPro" id="IPR018108">
    <property type="entry name" value="MCP_transmembrane"/>
</dbReference>
<evidence type="ECO:0000256" key="3">
    <source>
        <dbReference type="ARBA" id="ARBA00022448"/>
    </source>
</evidence>
<protein>
    <submittedName>
        <fullName evidence="9">MC/SLC25 family protein</fullName>
    </submittedName>
    <submittedName>
        <fullName evidence="8">Mitochondrial carrier protein</fullName>
    </submittedName>
</protein>
<comment type="similarity">
    <text evidence="2">Belongs to the mitochondrial carrier (TC 2.A.29) family.</text>
</comment>
<dbReference type="Pfam" id="PF00153">
    <property type="entry name" value="Mito_carr"/>
    <property type="match status" value="2"/>
</dbReference>
<accession>A0A0Q9YFD2</accession>
<dbReference type="STRING" id="437022.CC99x_00727"/>
<dbReference type="InterPro" id="IPR023395">
    <property type="entry name" value="MCP_dom_sf"/>
</dbReference>
<dbReference type="OrthoDB" id="5650143at2"/>
<dbReference type="EMBL" id="LKHV01000003">
    <property type="protein sequence ID" value="KRG19205.1"/>
    <property type="molecule type" value="Genomic_DNA"/>
</dbReference>
<dbReference type="Gene3D" id="1.50.40.10">
    <property type="entry name" value="Mitochondrial carrier domain"/>
    <property type="match status" value="1"/>
</dbReference>